<dbReference type="Pfam" id="PF00651">
    <property type="entry name" value="BTB"/>
    <property type="match status" value="1"/>
</dbReference>
<name>A0A914I0T6_GLORO</name>
<keyword evidence="2" id="KW-1185">Reference proteome</keyword>
<evidence type="ECO:0000313" key="2">
    <source>
        <dbReference type="Proteomes" id="UP000887572"/>
    </source>
</evidence>
<dbReference type="Proteomes" id="UP000887572">
    <property type="component" value="Unplaced"/>
</dbReference>
<dbReference type="AlphaFoldDB" id="A0A914I0T6"/>
<dbReference type="InterPro" id="IPR011705">
    <property type="entry name" value="BACK"/>
</dbReference>
<evidence type="ECO:0000259" key="1">
    <source>
        <dbReference type="PROSITE" id="PS50097"/>
    </source>
</evidence>
<dbReference type="PANTHER" id="PTHR45774:SF3">
    <property type="entry name" value="BTB (POZ) DOMAIN-CONTAINING 2B-RELATED"/>
    <property type="match status" value="1"/>
</dbReference>
<dbReference type="InterPro" id="IPR011333">
    <property type="entry name" value="SKP1/BTB/POZ_sf"/>
</dbReference>
<dbReference type="SUPFAM" id="SSF54695">
    <property type="entry name" value="POZ domain"/>
    <property type="match status" value="1"/>
</dbReference>
<dbReference type="InterPro" id="IPR000210">
    <property type="entry name" value="BTB/POZ_dom"/>
</dbReference>
<reference evidence="3" key="1">
    <citation type="submission" date="2022-11" db="UniProtKB">
        <authorList>
            <consortium name="WormBaseParasite"/>
        </authorList>
    </citation>
    <scope>IDENTIFICATION</scope>
</reference>
<protein>
    <submittedName>
        <fullName evidence="3">BTB domain-containing protein</fullName>
    </submittedName>
</protein>
<evidence type="ECO:0000313" key="3">
    <source>
        <dbReference type="WBParaSite" id="Gr19_v10_g5841.t1"/>
    </source>
</evidence>
<dbReference type="PANTHER" id="PTHR45774">
    <property type="entry name" value="BTB/POZ DOMAIN-CONTAINING"/>
    <property type="match status" value="1"/>
</dbReference>
<dbReference type="GO" id="GO:0005829">
    <property type="term" value="C:cytosol"/>
    <property type="evidence" value="ECO:0007669"/>
    <property type="project" value="TreeGrafter"/>
</dbReference>
<dbReference type="Gene3D" id="1.25.40.420">
    <property type="match status" value="1"/>
</dbReference>
<sequence>MKRLLGTGDGADVHFLVGQGDEKEATHKLILGTASDVFETRFRVDAETAAGTAKKVEPVVITDVKVGAFKTMLAFIYADDLRGLNGNNALDVLCAANKYAVAGLIKACVDFPKAKLSNVFVAYAQARCIGEKDFARGCLNYIEANAANLLLSKAFLQISQHLLCVVLDRDRLFVCGEIAIWNAVNNF</sequence>
<organism evidence="2 3">
    <name type="scientific">Globodera rostochiensis</name>
    <name type="common">Golden nematode worm</name>
    <name type="synonym">Heterodera rostochiensis</name>
    <dbReference type="NCBI Taxonomy" id="31243"/>
    <lineage>
        <taxon>Eukaryota</taxon>
        <taxon>Metazoa</taxon>
        <taxon>Ecdysozoa</taxon>
        <taxon>Nematoda</taxon>
        <taxon>Chromadorea</taxon>
        <taxon>Rhabditida</taxon>
        <taxon>Tylenchina</taxon>
        <taxon>Tylenchomorpha</taxon>
        <taxon>Tylenchoidea</taxon>
        <taxon>Heteroderidae</taxon>
        <taxon>Heteroderinae</taxon>
        <taxon>Globodera</taxon>
    </lineage>
</organism>
<dbReference type="SMART" id="SM00225">
    <property type="entry name" value="BTB"/>
    <property type="match status" value="1"/>
</dbReference>
<dbReference type="WBParaSite" id="Gr19_v10_g5841.t1">
    <property type="protein sequence ID" value="Gr19_v10_g5841.t1"/>
    <property type="gene ID" value="Gr19_v10_g5841"/>
</dbReference>
<dbReference type="Pfam" id="PF07707">
    <property type="entry name" value="BACK"/>
    <property type="match status" value="1"/>
</dbReference>
<accession>A0A914I0T6</accession>
<dbReference type="GO" id="GO:0022008">
    <property type="term" value="P:neurogenesis"/>
    <property type="evidence" value="ECO:0007669"/>
    <property type="project" value="TreeGrafter"/>
</dbReference>
<dbReference type="PROSITE" id="PS50097">
    <property type="entry name" value="BTB"/>
    <property type="match status" value="1"/>
</dbReference>
<feature type="domain" description="BTB" evidence="1">
    <location>
        <begin position="11"/>
        <end position="81"/>
    </location>
</feature>
<proteinExistence type="predicted"/>
<dbReference type="Gene3D" id="3.30.710.10">
    <property type="entry name" value="Potassium Channel Kv1.1, Chain A"/>
    <property type="match status" value="1"/>
</dbReference>